<proteinExistence type="predicted"/>
<evidence type="ECO:0008006" key="5">
    <source>
        <dbReference type="Google" id="ProtNLM"/>
    </source>
</evidence>
<keyword evidence="4" id="KW-1185">Reference proteome</keyword>
<keyword evidence="2" id="KW-0812">Transmembrane</keyword>
<evidence type="ECO:0000313" key="3">
    <source>
        <dbReference type="EMBL" id="SCF40246.1"/>
    </source>
</evidence>
<dbReference type="Pfam" id="PF10825">
    <property type="entry name" value="DUF2752"/>
    <property type="match status" value="1"/>
</dbReference>
<name>A0A1C5A525_9ACTN</name>
<keyword evidence="2" id="KW-0472">Membrane</keyword>
<feature type="transmembrane region" description="Helical" evidence="2">
    <location>
        <begin position="129"/>
        <end position="148"/>
    </location>
</feature>
<reference evidence="4" key="1">
    <citation type="submission" date="2016-06" db="EMBL/GenBank/DDBJ databases">
        <authorList>
            <person name="Varghese N."/>
            <person name="Submissions Spin"/>
        </authorList>
    </citation>
    <scope>NUCLEOTIDE SEQUENCE [LARGE SCALE GENOMIC DNA]</scope>
    <source>
        <strain evidence="4">DSM 44830</strain>
    </source>
</reference>
<feature type="region of interest" description="Disordered" evidence="1">
    <location>
        <begin position="1"/>
        <end position="35"/>
    </location>
</feature>
<dbReference type="EMBL" id="FMCX01000007">
    <property type="protein sequence ID" value="SCF40246.1"/>
    <property type="molecule type" value="Genomic_DNA"/>
</dbReference>
<evidence type="ECO:0000313" key="4">
    <source>
        <dbReference type="Proteomes" id="UP000199504"/>
    </source>
</evidence>
<sequence length="191" mass="20866">MYGERVTSVDRPAEQAPPAATDGQPPVGPAAWPHPPYPYPAPQPDRFSRFVLRVHDRSPRWALPLAALGCVGMGMAYALLSDPTRSDPDAAPSCLLKLTTGLDCPGCGGTRALWYVLHGDLPAAARHHFLFVFALPFLAYLFVSWAGNRAFGWRLPELRLSSPVLAGFLVAWLVFSVARNLPWAPFTALYV</sequence>
<evidence type="ECO:0000256" key="1">
    <source>
        <dbReference type="SAM" id="MobiDB-lite"/>
    </source>
</evidence>
<evidence type="ECO:0000256" key="2">
    <source>
        <dbReference type="SAM" id="Phobius"/>
    </source>
</evidence>
<feature type="compositionally biased region" description="Pro residues" evidence="1">
    <location>
        <begin position="26"/>
        <end position="35"/>
    </location>
</feature>
<dbReference type="InterPro" id="IPR021215">
    <property type="entry name" value="DUF2752"/>
</dbReference>
<keyword evidence="2" id="KW-1133">Transmembrane helix</keyword>
<dbReference type="Proteomes" id="UP000199504">
    <property type="component" value="Unassembled WGS sequence"/>
</dbReference>
<accession>A0A1C5A525</accession>
<organism evidence="3 4">
    <name type="scientific">Micromonospora mirobrigensis</name>
    <dbReference type="NCBI Taxonomy" id="262898"/>
    <lineage>
        <taxon>Bacteria</taxon>
        <taxon>Bacillati</taxon>
        <taxon>Actinomycetota</taxon>
        <taxon>Actinomycetes</taxon>
        <taxon>Micromonosporales</taxon>
        <taxon>Micromonosporaceae</taxon>
        <taxon>Micromonospora</taxon>
    </lineage>
</organism>
<protein>
    <recommendedName>
        <fullName evidence="5">DUF2752 domain-containing protein</fullName>
    </recommendedName>
</protein>
<dbReference type="STRING" id="262898.GA0070564_107318"/>
<feature type="transmembrane region" description="Helical" evidence="2">
    <location>
        <begin position="160"/>
        <end position="178"/>
    </location>
</feature>
<gene>
    <name evidence="3" type="ORF">GA0070564_107318</name>
</gene>
<dbReference type="OrthoDB" id="5966662at2"/>
<dbReference type="AlphaFoldDB" id="A0A1C5A525"/>
<feature type="transmembrane region" description="Helical" evidence="2">
    <location>
        <begin position="61"/>
        <end position="80"/>
    </location>
</feature>